<gene>
    <name evidence="10" type="ORF">PHLCEN_2v12560</name>
</gene>
<dbReference type="InterPro" id="IPR045024">
    <property type="entry name" value="NDH-2"/>
</dbReference>
<comment type="caution">
    <text evidence="10">The sequence shown here is derived from an EMBL/GenBank/DDBJ whole genome shotgun (WGS) entry which is preliminary data.</text>
</comment>
<evidence type="ECO:0000256" key="6">
    <source>
        <dbReference type="ARBA" id="ARBA00023027"/>
    </source>
</evidence>
<dbReference type="Gene3D" id="3.50.50.100">
    <property type="match status" value="1"/>
</dbReference>
<name>A0A2R6NGU7_9APHY</name>
<comment type="similarity">
    <text evidence="1">Belongs to the NADH dehydrogenase family.</text>
</comment>
<dbReference type="OrthoDB" id="9992747at2759"/>
<proteinExistence type="inferred from homology"/>
<dbReference type="PANTHER" id="PTHR43706">
    <property type="entry name" value="NADH DEHYDROGENASE"/>
    <property type="match status" value="1"/>
</dbReference>
<dbReference type="GO" id="GO:0005739">
    <property type="term" value="C:mitochondrion"/>
    <property type="evidence" value="ECO:0007669"/>
    <property type="project" value="TreeGrafter"/>
</dbReference>
<evidence type="ECO:0000256" key="4">
    <source>
        <dbReference type="ARBA" id="ARBA00022827"/>
    </source>
</evidence>
<evidence type="ECO:0000256" key="8">
    <source>
        <dbReference type="ARBA" id="ARBA00049010"/>
    </source>
</evidence>
<dbReference type="Proteomes" id="UP000186601">
    <property type="component" value="Unassembled WGS sequence"/>
</dbReference>
<evidence type="ECO:0000256" key="3">
    <source>
        <dbReference type="ARBA" id="ARBA00022630"/>
    </source>
</evidence>
<dbReference type="EMBL" id="MLYV02001271">
    <property type="protein sequence ID" value="PSR71551.1"/>
    <property type="molecule type" value="Genomic_DNA"/>
</dbReference>
<accession>A0A2R6NGU7</accession>
<dbReference type="AlphaFoldDB" id="A0A2R6NGU7"/>
<protein>
    <recommendedName>
        <fullName evidence="2">NADH:ubiquinone reductase (non-electrogenic)</fullName>
        <ecNumber evidence="2">1.6.5.9</ecNumber>
    </recommendedName>
</protein>
<organism evidence="10 11">
    <name type="scientific">Hermanssonia centrifuga</name>
    <dbReference type="NCBI Taxonomy" id="98765"/>
    <lineage>
        <taxon>Eukaryota</taxon>
        <taxon>Fungi</taxon>
        <taxon>Dikarya</taxon>
        <taxon>Basidiomycota</taxon>
        <taxon>Agaricomycotina</taxon>
        <taxon>Agaricomycetes</taxon>
        <taxon>Polyporales</taxon>
        <taxon>Meruliaceae</taxon>
        <taxon>Hermanssonia</taxon>
    </lineage>
</organism>
<keyword evidence="5" id="KW-0560">Oxidoreductase</keyword>
<dbReference type="PANTHER" id="PTHR43706:SF47">
    <property type="entry name" value="EXTERNAL NADH-UBIQUINONE OXIDOREDUCTASE 1, MITOCHONDRIAL-RELATED"/>
    <property type="match status" value="1"/>
</dbReference>
<evidence type="ECO:0000259" key="9">
    <source>
        <dbReference type="Pfam" id="PF22366"/>
    </source>
</evidence>
<keyword evidence="6" id="KW-0520">NAD</keyword>
<dbReference type="GO" id="GO:0050136">
    <property type="term" value="F:NADH dehydrogenase (quinone) (non-electrogenic) activity"/>
    <property type="evidence" value="ECO:0007669"/>
    <property type="project" value="UniProtKB-EC"/>
</dbReference>
<keyword evidence="11" id="KW-1185">Reference proteome</keyword>
<evidence type="ECO:0000256" key="1">
    <source>
        <dbReference type="ARBA" id="ARBA00005272"/>
    </source>
</evidence>
<feature type="domain" description="External alternative NADH-ubiquinone oxidoreductase-like C-terminal" evidence="9">
    <location>
        <begin position="33"/>
        <end position="81"/>
    </location>
</feature>
<evidence type="ECO:0000256" key="7">
    <source>
        <dbReference type="ARBA" id="ARBA00047599"/>
    </source>
</evidence>
<dbReference type="STRING" id="98765.A0A2R6NGU7"/>
<sequence>MTVANQQAKYVTKKLNKTIKGKDHSEPFVFHNMGSLAYLGDWQAVYDRTKTEHVQTKEAGRLAWLLWRSAYFTRTLSYRNK</sequence>
<evidence type="ECO:0000313" key="10">
    <source>
        <dbReference type="EMBL" id="PSR71551.1"/>
    </source>
</evidence>
<comment type="catalytic activity">
    <reaction evidence="8">
        <text>a ubiquinone + NADH + H(+) = a ubiquinol + NAD(+)</text>
        <dbReference type="Rhea" id="RHEA:23152"/>
        <dbReference type="Rhea" id="RHEA-COMP:9565"/>
        <dbReference type="Rhea" id="RHEA-COMP:9566"/>
        <dbReference type="ChEBI" id="CHEBI:15378"/>
        <dbReference type="ChEBI" id="CHEBI:16389"/>
        <dbReference type="ChEBI" id="CHEBI:17976"/>
        <dbReference type="ChEBI" id="CHEBI:57540"/>
        <dbReference type="ChEBI" id="CHEBI:57945"/>
    </reaction>
</comment>
<dbReference type="EC" id="1.6.5.9" evidence="2"/>
<dbReference type="Pfam" id="PF22366">
    <property type="entry name" value="NDH2_C"/>
    <property type="match status" value="1"/>
</dbReference>
<reference evidence="10 11" key="1">
    <citation type="submission" date="2018-02" db="EMBL/GenBank/DDBJ databases">
        <title>Genome sequence of the basidiomycete white-rot fungus Phlebia centrifuga.</title>
        <authorList>
            <person name="Granchi Z."/>
            <person name="Peng M."/>
            <person name="de Vries R.P."/>
            <person name="Hilden K."/>
            <person name="Makela M.R."/>
            <person name="Grigoriev I."/>
            <person name="Riley R."/>
        </authorList>
    </citation>
    <scope>NUCLEOTIDE SEQUENCE [LARGE SCALE GENOMIC DNA]</scope>
    <source>
        <strain evidence="10 11">FBCC195</strain>
    </source>
</reference>
<keyword evidence="3" id="KW-0285">Flavoprotein</keyword>
<evidence type="ECO:0000256" key="2">
    <source>
        <dbReference type="ARBA" id="ARBA00012637"/>
    </source>
</evidence>
<evidence type="ECO:0000313" key="11">
    <source>
        <dbReference type="Proteomes" id="UP000186601"/>
    </source>
</evidence>
<dbReference type="InterPro" id="IPR054585">
    <property type="entry name" value="NDH2-like_C"/>
</dbReference>
<comment type="catalytic activity">
    <reaction evidence="7">
        <text>a quinone + NADH + H(+) = a quinol + NAD(+)</text>
        <dbReference type="Rhea" id="RHEA:46160"/>
        <dbReference type="ChEBI" id="CHEBI:15378"/>
        <dbReference type="ChEBI" id="CHEBI:24646"/>
        <dbReference type="ChEBI" id="CHEBI:57540"/>
        <dbReference type="ChEBI" id="CHEBI:57945"/>
        <dbReference type="ChEBI" id="CHEBI:132124"/>
        <dbReference type="EC" id="1.6.5.9"/>
    </reaction>
</comment>
<evidence type="ECO:0000256" key="5">
    <source>
        <dbReference type="ARBA" id="ARBA00023002"/>
    </source>
</evidence>
<keyword evidence="4" id="KW-0274">FAD</keyword>